<accession>A0A0D0EBB2</accession>
<dbReference type="HOGENOM" id="CLU_3069329_0_0_1"/>
<name>A0A0D0EBB2_9AGAM</name>
<dbReference type="EMBL" id="KN824942">
    <property type="protein sequence ID" value="KIK97315.1"/>
    <property type="molecule type" value="Genomic_DNA"/>
</dbReference>
<dbReference type="InParanoid" id="A0A0D0EBB2"/>
<dbReference type="AlphaFoldDB" id="A0A0D0EBB2"/>
<protein>
    <submittedName>
        <fullName evidence="1">Uncharacterized protein</fullName>
    </submittedName>
</protein>
<organism evidence="1 2">
    <name type="scientific">Paxillus rubicundulus Ve08.2h10</name>
    <dbReference type="NCBI Taxonomy" id="930991"/>
    <lineage>
        <taxon>Eukaryota</taxon>
        <taxon>Fungi</taxon>
        <taxon>Dikarya</taxon>
        <taxon>Basidiomycota</taxon>
        <taxon>Agaricomycotina</taxon>
        <taxon>Agaricomycetes</taxon>
        <taxon>Agaricomycetidae</taxon>
        <taxon>Boletales</taxon>
        <taxon>Paxilineae</taxon>
        <taxon>Paxillaceae</taxon>
        <taxon>Paxillus</taxon>
    </lineage>
</organism>
<reference evidence="2" key="2">
    <citation type="submission" date="2015-01" db="EMBL/GenBank/DDBJ databases">
        <title>Evolutionary Origins and Diversification of the Mycorrhizal Mutualists.</title>
        <authorList>
            <consortium name="DOE Joint Genome Institute"/>
            <consortium name="Mycorrhizal Genomics Consortium"/>
            <person name="Kohler A."/>
            <person name="Kuo A."/>
            <person name="Nagy L.G."/>
            <person name="Floudas D."/>
            <person name="Copeland A."/>
            <person name="Barry K.W."/>
            <person name="Cichocki N."/>
            <person name="Veneault-Fourrey C."/>
            <person name="LaButti K."/>
            <person name="Lindquist E.A."/>
            <person name="Lipzen A."/>
            <person name="Lundell T."/>
            <person name="Morin E."/>
            <person name="Murat C."/>
            <person name="Riley R."/>
            <person name="Ohm R."/>
            <person name="Sun H."/>
            <person name="Tunlid A."/>
            <person name="Henrissat B."/>
            <person name="Grigoriev I.V."/>
            <person name="Hibbett D.S."/>
            <person name="Martin F."/>
        </authorList>
    </citation>
    <scope>NUCLEOTIDE SEQUENCE [LARGE SCALE GENOMIC DNA]</scope>
    <source>
        <strain evidence="2">Ve08.2h10</strain>
    </source>
</reference>
<proteinExistence type="predicted"/>
<sequence length="53" mass="6109">MIHYADTLRWTSEDQEGRLNSEGFAYMNTVRRFARELLGFGNLTTASTRSYAC</sequence>
<evidence type="ECO:0000313" key="2">
    <source>
        <dbReference type="Proteomes" id="UP000054538"/>
    </source>
</evidence>
<dbReference type="Proteomes" id="UP000054538">
    <property type="component" value="Unassembled WGS sequence"/>
</dbReference>
<keyword evidence="2" id="KW-1185">Reference proteome</keyword>
<evidence type="ECO:0000313" key="1">
    <source>
        <dbReference type="EMBL" id="KIK97315.1"/>
    </source>
</evidence>
<gene>
    <name evidence="1" type="ORF">PAXRUDRAFT_825077</name>
</gene>
<reference evidence="1 2" key="1">
    <citation type="submission" date="2014-04" db="EMBL/GenBank/DDBJ databases">
        <authorList>
            <consortium name="DOE Joint Genome Institute"/>
            <person name="Kuo A."/>
            <person name="Kohler A."/>
            <person name="Jargeat P."/>
            <person name="Nagy L.G."/>
            <person name="Floudas D."/>
            <person name="Copeland A."/>
            <person name="Barry K.W."/>
            <person name="Cichocki N."/>
            <person name="Veneault-Fourrey C."/>
            <person name="LaButti K."/>
            <person name="Lindquist E.A."/>
            <person name="Lipzen A."/>
            <person name="Lundell T."/>
            <person name="Morin E."/>
            <person name="Murat C."/>
            <person name="Sun H."/>
            <person name="Tunlid A."/>
            <person name="Henrissat B."/>
            <person name="Grigoriev I.V."/>
            <person name="Hibbett D.S."/>
            <person name="Martin F."/>
            <person name="Nordberg H.P."/>
            <person name="Cantor M.N."/>
            <person name="Hua S.X."/>
        </authorList>
    </citation>
    <scope>NUCLEOTIDE SEQUENCE [LARGE SCALE GENOMIC DNA]</scope>
    <source>
        <strain evidence="1 2">Ve08.2h10</strain>
    </source>
</reference>